<name>A0A7L7KSM8_9MOLU</name>
<dbReference type="Proteomes" id="UP000514720">
    <property type="component" value="Chromosome"/>
</dbReference>
<dbReference type="KEGG" id="xcl:G4Z02_07575"/>
<keyword evidence="2" id="KW-1185">Reference proteome</keyword>
<evidence type="ECO:0000313" key="2">
    <source>
        <dbReference type="Proteomes" id="UP000514720"/>
    </source>
</evidence>
<accession>A0A7L7KSM8</accession>
<organism evidence="1 2">
    <name type="scientific">Candidatus Xianfuyuplasma coldseepsis</name>
    <dbReference type="NCBI Taxonomy" id="2782163"/>
    <lineage>
        <taxon>Bacteria</taxon>
        <taxon>Bacillati</taxon>
        <taxon>Mycoplasmatota</taxon>
        <taxon>Mollicutes</taxon>
        <taxon>Candidatus Izemoplasmatales</taxon>
        <taxon>Candidatus Izemoplasmataceae</taxon>
        <taxon>Candidatus Xianfuyuplasma</taxon>
    </lineage>
</organism>
<sequence>MTALQELTIEYDGMLGTIKQYSCDPYVMSYLNKLKNAMVNEDYSMIQIMIQKLNEWYEENINAIEENRWVINLDSHHKTQRLIKEFMFKFSN</sequence>
<dbReference type="AlphaFoldDB" id="A0A7L7KSM8"/>
<reference evidence="1 2" key="1">
    <citation type="submission" date="2020-02" db="EMBL/GenBank/DDBJ databases">
        <authorList>
            <person name="Zheng R.K."/>
            <person name="Sun C.M."/>
        </authorList>
    </citation>
    <scope>NUCLEOTIDE SEQUENCE [LARGE SCALE GENOMIC DNA]</scope>
    <source>
        <strain evidence="2">zrk13</strain>
    </source>
</reference>
<dbReference type="RefSeq" id="WP_258877407.1">
    <property type="nucleotide sequence ID" value="NZ_CP048914.1"/>
</dbReference>
<proteinExistence type="predicted"/>
<dbReference type="EMBL" id="CP048914">
    <property type="protein sequence ID" value="QMS85605.1"/>
    <property type="molecule type" value="Genomic_DNA"/>
</dbReference>
<evidence type="ECO:0000313" key="1">
    <source>
        <dbReference type="EMBL" id="QMS85605.1"/>
    </source>
</evidence>
<gene>
    <name evidence="1" type="ORF">G4Z02_07575</name>
</gene>
<protein>
    <submittedName>
        <fullName evidence="1">Uncharacterized protein</fullName>
    </submittedName>
</protein>